<evidence type="ECO:0000313" key="1">
    <source>
        <dbReference type="EMBL" id="SUO05023.1"/>
    </source>
</evidence>
<dbReference type="EMBL" id="UHFX01000003">
    <property type="protein sequence ID" value="SUO05023.1"/>
    <property type="molecule type" value="Genomic_DNA"/>
</dbReference>
<dbReference type="CDD" id="cd09910">
    <property type="entry name" value="NGN-insert_like"/>
    <property type="match status" value="1"/>
</dbReference>
<dbReference type="Gene3D" id="2.60.320.10">
    <property type="entry name" value="N-utilization substance G protein NusG, insert domain"/>
    <property type="match status" value="1"/>
</dbReference>
<protein>
    <submittedName>
        <fullName evidence="1">Uncharacterized protein conserved in bacteria</fullName>
    </submittedName>
</protein>
<organism evidence="1 2">
    <name type="scientific">Faecalicoccus pleomorphus</name>
    <dbReference type="NCBI Taxonomy" id="1323"/>
    <lineage>
        <taxon>Bacteria</taxon>
        <taxon>Bacillati</taxon>
        <taxon>Bacillota</taxon>
        <taxon>Erysipelotrichia</taxon>
        <taxon>Erysipelotrichales</taxon>
        <taxon>Erysipelotrichaceae</taxon>
        <taxon>Faecalicoccus</taxon>
    </lineage>
</organism>
<reference evidence="1 2" key="1">
    <citation type="submission" date="2018-06" db="EMBL/GenBank/DDBJ databases">
        <authorList>
            <consortium name="Pathogen Informatics"/>
            <person name="Doyle S."/>
        </authorList>
    </citation>
    <scope>NUCLEOTIDE SEQUENCE [LARGE SCALE GENOMIC DNA]</scope>
    <source>
        <strain evidence="1 2">NCTC11087</strain>
    </source>
</reference>
<name>A0A380LP43_9FIRM</name>
<dbReference type="Pfam" id="PF07009">
    <property type="entry name" value="NusG_II"/>
    <property type="match status" value="1"/>
</dbReference>
<gene>
    <name evidence="1" type="ORF">NCTC11087_01956</name>
</gene>
<dbReference type="RefSeq" id="WP_022790628.1">
    <property type="nucleotide sequence ID" value="NZ_CALCIP010000013.1"/>
</dbReference>
<sequence length="120" mass="13334">MKLTKADRILIVILMLISLSSLFFLLGHTTQANRADVYVKEEKVLSIDLNQDGQYSVEGTNGKVNIEVKDHAVRVTQENSPHHLCSKQGFVSDSNVPIVCLPNETVIQIEGDTKEDTVIQ</sequence>
<dbReference type="Proteomes" id="UP000255523">
    <property type="component" value="Unassembled WGS sequence"/>
</dbReference>
<accession>A0A380LP43</accession>
<dbReference type="GeneID" id="77462890"/>
<proteinExistence type="predicted"/>
<dbReference type="InterPro" id="IPR038690">
    <property type="entry name" value="NusG_2_sf"/>
</dbReference>
<evidence type="ECO:0000313" key="2">
    <source>
        <dbReference type="Proteomes" id="UP000255523"/>
    </source>
</evidence>
<dbReference type="AlphaFoldDB" id="A0A380LP43"/>
<keyword evidence="2" id="KW-1185">Reference proteome</keyword>